<evidence type="ECO:0000313" key="3">
    <source>
        <dbReference type="Proteomes" id="UP000287651"/>
    </source>
</evidence>
<organism evidence="2 3">
    <name type="scientific">Ensete ventricosum</name>
    <name type="common">Abyssinian banana</name>
    <name type="synonym">Musa ensete</name>
    <dbReference type="NCBI Taxonomy" id="4639"/>
    <lineage>
        <taxon>Eukaryota</taxon>
        <taxon>Viridiplantae</taxon>
        <taxon>Streptophyta</taxon>
        <taxon>Embryophyta</taxon>
        <taxon>Tracheophyta</taxon>
        <taxon>Spermatophyta</taxon>
        <taxon>Magnoliopsida</taxon>
        <taxon>Liliopsida</taxon>
        <taxon>Zingiberales</taxon>
        <taxon>Musaceae</taxon>
        <taxon>Ensete</taxon>
    </lineage>
</organism>
<dbReference type="EMBL" id="AMZH03012636">
    <property type="protein sequence ID" value="RRT50661.1"/>
    <property type="molecule type" value="Genomic_DNA"/>
</dbReference>
<reference evidence="2 3" key="1">
    <citation type="journal article" date="2014" name="Agronomy (Basel)">
        <title>A Draft Genome Sequence for Ensete ventricosum, the Drought-Tolerant Tree Against Hunger.</title>
        <authorList>
            <person name="Harrison J."/>
            <person name="Moore K.A."/>
            <person name="Paszkiewicz K."/>
            <person name="Jones T."/>
            <person name="Grant M."/>
            <person name="Ambacheew D."/>
            <person name="Muzemil S."/>
            <person name="Studholme D.J."/>
        </authorList>
    </citation>
    <scope>NUCLEOTIDE SEQUENCE [LARGE SCALE GENOMIC DNA]</scope>
</reference>
<dbReference type="AlphaFoldDB" id="A0A426YFY0"/>
<proteinExistence type="predicted"/>
<feature type="compositionally biased region" description="Basic and acidic residues" evidence="1">
    <location>
        <begin position="1"/>
        <end position="15"/>
    </location>
</feature>
<protein>
    <submittedName>
        <fullName evidence="2">Uncharacterized protein</fullName>
    </submittedName>
</protein>
<sequence length="102" mass="11710">MKRDPISARSSRLESKTAGGTHTGNRSKRLLPRQLNPCRFQRKPRRRRQCLEGSKEEKVAARTDHRDTERERSEGSPRVSRGQGHAPRCPPLLLRASCRKVQ</sequence>
<feature type="compositionally biased region" description="Basic and acidic residues" evidence="1">
    <location>
        <begin position="49"/>
        <end position="75"/>
    </location>
</feature>
<accession>A0A426YFY0</accession>
<evidence type="ECO:0000313" key="2">
    <source>
        <dbReference type="EMBL" id="RRT50661.1"/>
    </source>
</evidence>
<feature type="region of interest" description="Disordered" evidence="1">
    <location>
        <begin position="1"/>
        <end position="102"/>
    </location>
</feature>
<comment type="caution">
    <text evidence="2">The sequence shown here is derived from an EMBL/GenBank/DDBJ whole genome shotgun (WGS) entry which is preliminary data.</text>
</comment>
<name>A0A426YFY0_ENSVE</name>
<dbReference type="Proteomes" id="UP000287651">
    <property type="component" value="Unassembled WGS sequence"/>
</dbReference>
<evidence type="ECO:0000256" key="1">
    <source>
        <dbReference type="SAM" id="MobiDB-lite"/>
    </source>
</evidence>
<gene>
    <name evidence="2" type="ORF">B296_00018665</name>
</gene>